<dbReference type="PANTHER" id="PTHR13779">
    <property type="entry name" value="WERNER HELICASE-INTERACTING PROTEIN 1 FAMILY MEMBER"/>
    <property type="match status" value="1"/>
</dbReference>
<protein>
    <recommendedName>
        <fullName evidence="3">Replication-associated recombination protein A</fullName>
    </recommendedName>
</protein>
<comment type="similarity">
    <text evidence="2">Belongs to the AAA ATPase family. RarA/MGS1/WRNIP1 subfamily.</text>
</comment>
<comment type="function">
    <text evidence="1">DNA-dependent ATPase that plays important roles in cellular responses to stalled DNA replication processes.</text>
</comment>
<dbReference type="GO" id="GO:0016887">
    <property type="term" value="F:ATP hydrolysis activity"/>
    <property type="evidence" value="ECO:0007669"/>
    <property type="project" value="InterPro"/>
</dbReference>
<dbReference type="Pfam" id="PF16193">
    <property type="entry name" value="AAA_assoc_2"/>
    <property type="match status" value="1"/>
</dbReference>
<evidence type="ECO:0000256" key="5">
    <source>
        <dbReference type="ARBA" id="ARBA00022741"/>
    </source>
</evidence>
<dbReference type="InterPro" id="IPR003593">
    <property type="entry name" value="AAA+_ATPase"/>
</dbReference>
<dbReference type="NCBIfam" id="NF009883">
    <property type="entry name" value="PRK13341.1-4"/>
    <property type="match status" value="1"/>
</dbReference>
<dbReference type="AlphaFoldDB" id="A0A1F6GAT8"/>
<reference evidence="8 9" key="1">
    <citation type="journal article" date="2016" name="Nat. Commun.">
        <title>Thousands of microbial genomes shed light on interconnected biogeochemical processes in an aquifer system.</title>
        <authorList>
            <person name="Anantharaman K."/>
            <person name="Brown C.T."/>
            <person name="Hug L.A."/>
            <person name="Sharon I."/>
            <person name="Castelle C.J."/>
            <person name="Probst A.J."/>
            <person name="Thomas B.C."/>
            <person name="Singh A."/>
            <person name="Wilkins M.J."/>
            <person name="Karaoz U."/>
            <person name="Brodie E.L."/>
            <person name="Williams K.H."/>
            <person name="Hubbard S.S."/>
            <person name="Banfield J.F."/>
        </authorList>
    </citation>
    <scope>NUCLEOTIDE SEQUENCE [LARGE SCALE GENOMIC DNA]</scope>
</reference>
<evidence type="ECO:0000259" key="7">
    <source>
        <dbReference type="SMART" id="SM00382"/>
    </source>
</evidence>
<accession>A0A1F6GAT8</accession>
<dbReference type="GO" id="GO:0005524">
    <property type="term" value="F:ATP binding"/>
    <property type="evidence" value="ECO:0007669"/>
    <property type="project" value="UniProtKB-KW"/>
</dbReference>
<evidence type="ECO:0000256" key="3">
    <source>
        <dbReference type="ARBA" id="ARBA00020776"/>
    </source>
</evidence>
<dbReference type="EMBL" id="MFNE01000026">
    <property type="protein sequence ID" value="OGG95214.1"/>
    <property type="molecule type" value="Genomic_DNA"/>
</dbReference>
<evidence type="ECO:0000313" key="9">
    <source>
        <dbReference type="Proteomes" id="UP000178449"/>
    </source>
</evidence>
<sequence length="725" mass="81354">MQKPPQIGIVISRKPSDLKGNPNLPTKKMDLLDFQASLTQAKNAPLADRMRPKNLDQFVGQEHILEPGRLLRRAILADQLSSLIFYGPPGTGKTSLARIIARHTQAQFLSINAVLSGIKEIREAIALAEETFKLHQQRTILFIDEVHRFNKAQQDALLPHVERGLLILIGATTENPYFEVNKALVSRSRIFELKSLEERHLVRLIEMALADPDQGYGYLKVNLDPEAKSHLAKTAAGDARAALNALELAVVTSQPGPDGVIQIDLPIAEESIQRQAVLYDKDGDAHFDVASAFIKSLRGSDPDAALYWMAKMLYGGEEPRFLFRRMIIFASEDVGLADPQALPQVVAAAQAFEQVGMPEGRFHLSQACLYLSTAPKSNSSFAFFDALKAIEKERQGEVPNHLKDGNRDQEGFGHGKGYLYPHAYQDHWVAQQYLPEALQGRMFYQPGALGFEAKIKTQVEAKREARLAAMLEQSDQGQAGWEERVFGGGGELLEALRDWLFEFIQGERDPLILIESDRGGLLLGEALRRFPNASIFAKAQTSKEEELLTGIFCRGKINDPQIFLASQYPEEVRFDWVLGFESENLDPKLFKPQGQAAVLQRQPWKGQRLSSFLEPNWLNSDLGKLFLSLEEQVFREFNKEEPSLVGLKLIKAEARQLPYPLRASQKRFEGWLEPSRGYGLAILGLPEKDQMEIKARLRADLMGRLLSWTSPWVLILAKKEEATAE</sequence>
<dbReference type="Pfam" id="PF00004">
    <property type="entry name" value="AAA"/>
    <property type="match status" value="1"/>
</dbReference>
<dbReference type="SMART" id="SM00382">
    <property type="entry name" value="AAA"/>
    <property type="match status" value="1"/>
</dbReference>
<dbReference type="InterPro" id="IPR008921">
    <property type="entry name" value="DNA_pol3_clamp-load_cplx_C"/>
</dbReference>
<dbReference type="NCBIfam" id="NF009881">
    <property type="entry name" value="PRK13341.1-2"/>
    <property type="match status" value="1"/>
</dbReference>
<dbReference type="PANTHER" id="PTHR13779:SF7">
    <property type="entry name" value="ATPASE WRNIP1"/>
    <property type="match status" value="1"/>
</dbReference>
<dbReference type="PRINTS" id="PR00830">
    <property type="entry name" value="ENDOLAPTASE"/>
</dbReference>
<dbReference type="InterPro" id="IPR003959">
    <property type="entry name" value="ATPase_AAA_core"/>
</dbReference>
<comment type="caution">
    <text evidence="8">The sequence shown here is derived from an EMBL/GenBank/DDBJ whole genome shotgun (WGS) entry which is preliminary data.</text>
</comment>
<evidence type="ECO:0000256" key="1">
    <source>
        <dbReference type="ARBA" id="ARBA00002393"/>
    </source>
</evidence>
<evidence type="ECO:0000313" key="8">
    <source>
        <dbReference type="EMBL" id="OGG95214.1"/>
    </source>
</evidence>
<dbReference type="Gene3D" id="1.10.3710.10">
    <property type="entry name" value="DNA polymerase III clamp loader subunits, C-terminal domain"/>
    <property type="match status" value="1"/>
</dbReference>
<evidence type="ECO:0000256" key="2">
    <source>
        <dbReference type="ARBA" id="ARBA00008959"/>
    </source>
</evidence>
<dbReference type="Pfam" id="PF12002">
    <property type="entry name" value="MgsA_C"/>
    <property type="match status" value="1"/>
</dbReference>
<dbReference type="FunFam" id="1.10.3710.10:FF:000003">
    <property type="entry name" value="ATPase, AAA family protein"/>
    <property type="match status" value="1"/>
</dbReference>
<dbReference type="GO" id="GO:0017116">
    <property type="term" value="F:single-stranded DNA helicase activity"/>
    <property type="evidence" value="ECO:0007669"/>
    <property type="project" value="TreeGrafter"/>
</dbReference>
<organism evidence="8 9">
    <name type="scientific">Candidatus Lambdaproteobacteria bacterium RIFOXYD2_FULL_50_16</name>
    <dbReference type="NCBI Taxonomy" id="1817772"/>
    <lineage>
        <taxon>Bacteria</taxon>
        <taxon>Pseudomonadati</taxon>
        <taxon>Pseudomonadota</taxon>
        <taxon>Candidatus Lambdaproteobacteria</taxon>
    </lineage>
</organism>
<dbReference type="Gene3D" id="3.40.50.300">
    <property type="entry name" value="P-loop containing nucleotide triphosphate hydrolases"/>
    <property type="match status" value="1"/>
</dbReference>
<dbReference type="GO" id="GO:0006261">
    <property type="term" value="P:DNA-templated DNA replication"/>
    <property type="evidence" value="ECO:0007669"/>
    <property type="project" value="TreeGrafter"/>
</dbReference>
<feature type="domain" description="AAA+ ATPase" evidence="7">
    <location>
        <begin position="79"/>
        <end position="196"/>
    </location>
</feature>
<dbReference type="CDD" id="cd18139">
    <property type="entry name" value="HLD_clamp_RarA"/>
    <property type="match status" value="1"/>
</dbReference>
<dbReference type="STRING" id="1817772.A2527_08560"/>
<dbReference type="GO" id="GO:0000731">
    <property type="term" value="P:DNA synthesis involved in DNA repair"/>
    <property type="evidence" value="ECO:0007669"/>
    <property type="project" value="TreeGrafter"/>
</dbReference>
<dbReference type="GO" id="GO:0003677">
    <property type="term" value="F:DNA binding"/>
    <property type="evidence" value="ECO:0007669"/>
    <property type="project" value="InterPro"/>
</dbReference>
<dbReference type="FunFam" id="1.20.272.10:FF:000001">
    <property type="entry name" value="Putative AAA family ATPase"/>
    <property type="match status" value="1"/>
</dbReference>
<dbReference type="Gene3D" id="1.20.272.10">
    <property type="match status" value="1"/>
</dbReference>
<dbReference type="InterPro" id="IPR051314">
    <property type="entry name" value="AAA_ATPase_RarA/MGS1/WRNIP1"/>
</dbReference>
<dbReference type="InterPro" id="IPR021886">
    <property type="entry name" value="MgsA_C"/>
</dbReference>
<keyword evidence="5" id="KW-0547">Nucleotide-binding</keyword>
<gene>
    <name evidence="8" type="ORF">A2527_08560</name>
</gene>
<evidence type="ECO:0000256" key="6">
    <source>
        <dbReference type="ARBA" id="ARBA00022840"/>
    </source>
</evidence>
<dbReference type="FunFam" id="3.40.50.300:FF:000137">
    <property type="entry name" value="Replication-associated recombination protein A"/>
    <property type="match status" value="1"/>
</dbReference>
<name>A0A1F6GAT8_9PROT</name>
<dbReference type="InterPro" id="IPR027417">
    <property type="entry name" value="P-loop_NTPase"/>
</dbReference>
<dbReference type="GO" id="GO:0008047">
    <property type="term" value="F:enzyme activator activity"/>
    <property type="evidence" value="ECO:0007669"/>
    <property type="project" value="TreeGrafter"/>
</dbReference>
<keyword evidence="4" id="KW-0235">DNA replication</keyword>
<dbReference type="InterPro" id="IPR032423">
    <property type="entry name" value="AAA_assoc_2"/>
</dbReference>
<evidence type="ECO:0000256" key="4">
    <source>
        <dbReference type="ARBA" id="ARBA00022705"/>
    </source>
</evidence>
<dbReference type="Proteomes" id="UP000178449">
    <property type="component" value="Unassembled WGS sequence"/>
</dbReference>
<dbReference type="Gene3D" id="1.10.8.60">
    <property type="match status" value="1"/>
</dbReference>
<dbReference type="SUPFAM" id="SSF52540">
    <property type="entry name" value="P-loop containing nucleoside triphosphate hydrolases"/>
    <property type="match status" value="1"/>
</dbReference>
<dbReference type="CDD" id="cd00009">
    <property type="entry name" value="AAA"/>
    <property type="match status" value="1"/>
</dbReference>
<keyword evidence="6" id="KW-0067">ATP-binding</keyword>
<dbReference type="SUPFAM" id="SSF48019">
    <property type="entry name" value="post-AAA+ oligomerization domain-like"/>
    <property type="match status" value="1"/>
</dbReference>
<proteinExistence type="inferred from homology"/>